<evidence type="ECO:0000313" key="2">
    <source>
        <dbReference type="Proteomes" id="UP000583556"/>
    </source>
</evidence>
<reference evidence="1 2" key="1">
    <citation type="submission" date="2020-04" db="EMBL/GenBank/DDBJ databases">
        <title>Novosphingobium sp. TW-4 isolated from soil.</title>
        <authorList>
            <person name="Dahal R.H."/>
            <person name="Chaudhary D.K."/>
        </authorList>
    </citation>
    <scope>NUCLEOTIDE SEQUENCE [LARGE SCALE GENOMIC DNA]</scope>
    <source>
        <strain evidence="1 2">TW-4</strain>
    </source>
</reference>
<dbReference type="Proteomes" id="UP000583556">
    <property type="component" value="Unassembled WGS sequence"/>
</dbReference>
<dbReference type="AlphaFoldDB" id="A0A7Y0BP41"/>
<comment type="caution">
    <text evidence="1">The sequence shown here is derived from an EMBL/GenBank/DDBJ whole genome shotgun (WGS) entry which is preliminary data.</text>
</comment>
<organism evidence="1 2">
    <name type="scientific">Novosphingobium olei</name>
    <dbReference type="NCBI Taxonomy" id="2728851"/>
    <lineage>
        <taxon>Bacteria</taxon>
        <taxon>Pseudomonadati</taxon>
        <taxon>Pseudomonadota</taxon>
        <taxon>Alphaproteobacteria</taxon>
        <taxon>Sphingomonadales</taxon>
        <taxon>Sphingomonadaceae</taxon>
        <taxon>Novosphingobium</taxon>
    </lineage>
</organism>
<gene>
    <name evidence="1" type="ORF">HHL27_08800</name>
</gene>
<protein>
    <submittedName>
        <fullName evidence="1">Uncharacterized protein</fullName>
    </submittedName>
</protein>
<accession>A0A7Y0BP41</accession>
<sequence>MADHLEFGAGLTKADYDQPFRDTFLGQAHIAGTGPAGATCRECKFWRVMGRDGPAIPGHYSRTNKDKAGQLKKAKCIFPIPHKANRMFPHSAKACRMFEQSETVPPLNAPQKRDTQ</sequence>
<name>A0A7Y0BP41_9SPHN</name>
<keyword evidence="2" id="KW-1185">Reference proteome</keyword>
<dbReference type="RefSeq" id="WP_169493029.1">
    <property type="nucleotide sequence ID" value="NZ_JABBGM010000003.1"/>
</dbReference>
<evidence type="ECO:0000313" key="1">
    <source>
        <dbReference type="EMBL" id="NML93763.1"/>
    </source>
</evidence>
<proteinExistence type="predicted"/>
<dbReference type="EMBL" id="JABBGM010000003">
    <property type="protein sequence ID" value="NML93763.1"/>
    <property type="molecule type" value="Genomic_DNA"/>
</dbReference>